<evidence type="ECO:0000256" key="2">
    <source>
        <dbReference type="PIRSR" id="PIRSR601461-1"/>
    </source>
</evidence>
<dbReference type="InterPro" id="IPR032861">
    <property type="entry name" value="TAXi_N"/>
</dbReference>
<dbReference type="PROSITE" id="PS51767">
    <property type="entry name" value="PEPTIDASE_A1"/>
    <property type="match status" value="1"/>
</dbReference>
<dbReference type="InterPro" id="IPR033121">
    <property type="entry name" value="PEPTIDASE_A1"/>
</dbReference>
<feature type="active site" evidence="2">
    <location>
        <position position="110"/>
    </location>
</feature>
<dbReference type="Gene3D" id="2.40.70.10">
    <property type="entry name" value="Acid Proteases"/>
    <property type="match status" value="2"/>
</dbReference>
<dbReference type="PANTHER" id="PTHR13683">
    <property type="entry name" value="ASPARTYL PROTEASES"/>
    <property type="match status" value="1"/>
</dbReference>
<dbReference type="GO" id="GO:0006508">
    <property type="term" value="P:proteolysis"/>
    <property type="evidence" value="ECO:0007669"/>
    <property type="project" value="InterPro"/>
</dbReference>
<reference evidence="5" key="1">
    <citation type="submission" date="2022-07" db="EMBL/GenBank/DDBJ databases">
        <authorList>
            <person name="Macas J."/>
            <person name="Novak P."/>
            <person name="Neumann P."/>
        </authorList>
    </citation>
    <scope>NUCLEOTIDE SEQUENCE</scope>
</reference>
<organism evidence="5 6">
    <name type="scientific">Cuscuta epithymum</name>
    <dbReference type="NCBI Taxonomy" id="186058"/>
    <lineage>
        <taxon>Eukaryota</taxon>
        <taxon>Viridiplantae</taxon>
        <taxon>Streptophyta</taxon>
        <taxon>Embryophyta</taxon>
        <taxon>Tracheophyta</taxon>
        <taxon>Spermatophyta</taxon>
        <taxon>Magnoliopsida</taxon>
        <taxon>eudicotyledons</taxon>
        <taxon>Gunneridae</taxon>
        <taxon>Pentapetalae</taxon>
        <taxon>asterids</taxon>
        <taxon>lamiids</taxon>
        <taxon>Solanales</taxon>
        <taxon>Convolvulaceae</taxon>
        <taxon>Cuscuteae</taxon>
        <taxon>Cuscuta</taxon>
        <taxon>Cuscuta subgen. Cuscuta</taxon>
    </lineage>
</organism>
<protein>
    <recommendedName>
        <fullName evidence="4">Peptidase A1 domain-containing protein</fullName>
    </recommendedName>
</protein>
<evidence type="ECO:0000259" key="4">
    <source>
        <dbReference type="PROSITE" id="PS51767"/>
    </source>
</evidence>
<sequence>MSILISFILCIRIAAIHVSSSTPGAIYEYEVHNRYSTKVVSIFGKHGLPQKGSQDYISALLRRDSGRAHSTPGVTFPSGDAVVQLTELSSLHFAEVFIGTPPTPFMVSLDTGSSLLWIPCNCKQCIRNLTLNSGEIINLNIYYPDVSSTQKNIGCDNPKCISRGNSCPSPNIGCPYEIHYMDGSSTSGVLISDMMRLSTYEMQPTNIQVEVTFGCASQVTGYLLGIASVNGLLGLGPGNEPDNTDVLTTLASTGVVGNSFSLCFSPNGKGRLVFGDIGTPYRREAHLDFTQKNQGYNVWITQIAVDEIVLNVDFPSIFDSGTSFTSLTDPAYSFITQSFDSQVKEQRRQQSDWSFEFCYDLSENQSSYRVPLLSFRMTGGSTFDVLFPTLNWTLDFEVDGTFYCLAISKSKDVNIIGQNFFIGYNMIFDREKHALGWEPSTCEKNQFNITTYPSKGRRCPHQTSVAIITIVVVLGFLTRHL</sequence>
<feature type="signal peptide" evidence="3">
    <location>
        <begin position="1"/>
        <end position="15"/>
    </location>
</feature>
<comment type="similarity">
    <text evidence="1">Belongs to the peptidase A1 family.</text>
</comment>
<evidence type="ECO:0000256" key="1">
    <source>
        <dbReference type="ARBA" id="ARBA00007447"/>
    </source>
</evidence>
<feature type="active site" evidence="2">
    <location>
        <position position="319"/>
    </location>
</feature>
<dbReference type="SUPFAM" id="SSF50630">
    <property type="entry name" value="Acid proteases"/>
    <property type="match status" value="1"/>
</dbReference>
<evidence type="ECO:0000313" key="5">
    <source>
        <dbReference type="EMBL" id="CAH9130347.1"/>
    </source>
</evidence>
<proteinExistence type="inferred from homology"/>
<gene>
    <name evidence="5" type="ORF">CEPIT_LOCUS30559</name>
</gene>
<name>A0AAV0F4Q2_9ASTE</name>
<dbReference type="PRINTS" id="PR00792">
    <property type="entry name" value="PEPSIN"/>
</dbReference>
<feature type="domain" description="Peptidase A1" evidence="4">
    <location>
        <begin position="92"/>
        <end position="438"/>
    </location>
</feature>
<dbReference type="Proteomes" id="UP001152523">
    <property type="component" value="Unassembled WGS sequence"/>
</dbReference>
<evidence type="ECO:0000256" key="3">
    <source>
        <dbReference type="SAM" id="SignalP"/>
    </source>
</evidence>
<dbReference type="PANTHER" id="PTHR13683:SF826">
    <property type="entry name" value="ASPARTYL PROTEASE FAMILY PROTEIN 1"/>
    <property type="match status" value="1"/>
</dbReference>
<dbReference type="EMBL" id="CAMAPF010000959">
    <property type="protein sequence ID" value="CAH9130347.1"/>
    <property type="molecule type" value="Genomic_DNA"/>
</dbReference>
<dbReference type="FunFam" id="2.40.70.10:FF:000014">
    <property type="entry name" value="Aspartyl protease family protein 1"/>
    <property type="match status" value="1"/>
</dbReference>
<keyword evidence="6" id="KW-1185">Reference proteome</keyword>
<dbReference type="Pfam" id="PF14541">
    <property type="entry name" value="TAXi_C"/>
    <property type="match status" value="1"/>
</dbReference>
<dbReference type="InterPro" id="IPR021109">
    <property type="entry name" value="Peptidase_aspartic_dom_sf"/>
</dbReference>
<dbReference type="GO" id="GO:0004190">
    <property type="term" value="F:aspartic-type endopeptidase activity"/>
    <property type="evidence" value="ECO:0007669"/>
    <property type="project" value="InterPro"/>
</dbReference>
<dbReference type="AlphaFoldDB" id="A0AAV0F4Q2"/>
<accession>A0AAV0F4Q2</accession>
<dbReference type="Pfam" id="PF14543">
    <property type="entry name" value="TAXi_N"/>
    <property type="match status" value="1"/>
</dbReference>
<evidence type="ECO:0000313" key="6">
    <source>
        <dbReference type="Proteomes" id="UP001152523"/>
    </source>
</evidence>
<dbReference type="InterPro" id="IPR001461">
    <property type="entry name" value="Aspartic_peptidase_A1"/>
</dbReference>
<dbReference type="InterPro" id="IPR032799">
    <property type="entry name" value="TAXi_C"/>
</dbReference>
<keyword evidence="3" id="KW-0732">Signal</keyword>
<comment type="caution">
    <text evidence="5">The sequence shown here is derived from an EMBL/GenBank/DDBJ whole genome shotgun (WGS) entry which is preliminary data.</text>
</comment>
<feature type="chain" id="PRO_5043740204" description="Peptidase A1 domain-containing protein" evidence="3">
    <location>
        <begin position="16"/>
        <end position="481"/>
    </location>
</feature>